<reference evidence="1 2" key="1">
    <citation type="submission" date="2019-01" db="EMBL/GenBank/DDBJ databases">
        <authorList>
            <person name="Brito A."/>
        </authorList>
    </citation>
    <scope>NUCLEOTIDE SEQUENCE [LARGE SCALE GENOMIC DNA]</scope>
    <source>
        <strain evidence="1">1</strain>
    </source>
</reference>
<proteinExistence type="predicted"/>
<name>A0A563W026_9CYAN</name>
<dbReference type="Proteomes" id="UP000320055">
    <property type="component" value="Unassembled WGS sequence"/>
</dbReference>
<organism evidence="1 2">
    <name type="scientific">Hyella patelloides LEGE 07179</name>
    <dbReference type="NCBI Taxonomy" id="945734"/>
    <lineage>
        <taxon>Bacteria</taxon>
        <taxon>Bacillati</taxon>
        <taxon>Cyanobacteriota</taxon>
        <taxon>Cyanophyceae</taxon>
        <taxon>Pleurocapsales</taxon>
        <taxon>Hyellaceae</taxon>
        <taxon>Hyella</taxon>
    </lineage>
</organism>
<accession>A0A563W026</accession>
<dbReference type="EMBL" id="CAACVJ010000483">
    <property type="protein sequence ID" value="VEP17054.1"/>
    <property type="molecule type" value="Genomic_DNA"/>
</dbReference>
<dbReference type="AlphaFoldDB" id="A0A563W026"/>
<evidence type="ECO:0000313" key="2">
    <source>
        <dbReference type="Proteomes" id="UP000320055"/>
    </source>
</evidence>
<keyword evidence="2" id="KW-1185">Reference proteome</keyword>
<protein>
    <submittedName>
        <fullName evidence="1">Uncharacterized protein</fullName>
    </submittedName>
</protein>
<evidence type="ECO:0000313" key="1">
    <source>
        <dbReference type="EMBL" id="VEP17054.1"/>
    </source>
</evidence>
<sequence>MESEIKAKAEAKIPGCKKAQKQYAKKHRQTIHRWSYARLCNAIVSKAAQKGIAIECQRQSFNEIPEIQARDLALNAYQSRQQTTG</sequence>
<gene>
    <name evidence="1" type="ORF">H1P_5330002</name>
</gene>